<name>A0A194V1W5_CYTMA</name>
<keyword evidence="2" id="KW-1185">Reference proteome</keyword>
<sequence>MAFNSRRPCRFFVILFVGTPRRHPPSRLHYEILRHKVGLLLLHLANHVLYLLCNSEDVVIPLADGLRVLEPDTLINLVDLSGKTALLDHLGGSILGLLSVQTQQHTQSVQVDVDALCELVDLGGVDEPVQEHLLQYAKLLQPHGPLILVQPAQRTGPCGPGRCQDGALDGHGQGVQPLLLGNGAAEADLVVRLAGGQELPLGVVDAGLRELEVQLHGGVLDVEDDVLHLVQVHLGRGRVVHLQVVAHNADPHARLVLIADAPLAALERDLGQHARRLGEVLVRLVPVGDQLADLGRLLEEGGGCGGGGVEDVEGVRAGFYPEVVVLPVAEGGDEGCEEGAGVDYAEGLGEGLVDYRDEVGG</sequence>
<evidence type="ECO:0000313" key="1">
    <source>
        <dbReference type="EMBL" id="KUI57893.1"/>
    </source>
</evidence>
<accession>A0A194V1W5</accession>
<evidence type="ECO:0000313" key="2">
    <source>
        <dbReference type="Proteomes" id="UP000078576"/>
    </source>
</evidence>
<gene>
    <name evidence="1" type="ORF">VP1G_10994</name>
</gene>
<protein>
    <submittedName>
        <fullName evidence="1">Uncharacterized protein</fullName>
    </submittedName>
</protein>
<organism evidence="1 2">
    <name type="scientific">Cytospora mali</name>
    <name type="common">Apple Valsa canker fungus</name>
    <name type="synonym">Valsa mali</name>
    <dbReference type="NCBI Taxonomy" id="578113"/>
    <lineage>
        <taxon>Eukaryota</taxon>
        <taxon>Fungi</taxon>
        <taxon>Dikarya</taxon>
        <taxon>Ascomycota</taxon>
        <taxon>Pezizomycotina</taxon>
        <taxon>Sordariomycetes</taxon>
        <taxon>Sordariomycetidae</taxon>
        <taxon>Diaporthales</taxon>
        <taxon>Cytosporaceae</taxon>
        <taxon>Cytospora</taxon>
    </lineage>
</organism>
<dbReference type="Proteomes" id="UP000078576">
    <property type="component" value="Unassembled WGS sequence"/>
</dbReference>
<dbReference type="AlphaFoldDB" id="A0A194V1W5"/>
<dbReference type="EMBL" id="KN714705">
    <property type="protein sequence ID" value="KUI57893.1"/>
    <property type="molecule type" value="Genomic_DNA"/>
</dbReference>
<proteinExistence type="predicted"/>
<reference evidence="2" key="1">
    <citation type="submission" date="2014-12" db="EMBL/GenBank/DDBJ databases">
        <title>Genome Sequence of Valsa Canker Pathogens Uncovers a Specific Adaption of Colonization on Woody Bark.</title>
        <authorList>
            <person name="Yin Z."/>
            <person name="Liu H."/>
            <person name="Gao X."/>
            <person name="Li Z."/>
            <person name="Song N."/>
            <person name="Ke X."/>
            <person name="Dai Q."/>
            <person name="Wu Y."/>
            <person name="Sun Y."/>
            <person name="Xu J.-R."/>
            <person name="Kang Z.K."/>
            <person name="Wang L."/>
            <person name="Huang L."/>
        </authorList>
    </citation>
    <scope>NUCLEOTIDE SEQUENCE [LARGE SCALE GENOMIC DNA]</scope>
    <source>
        <strain evidence="2">SXYL134</strain>
    </source>
</reference>